<protein>
    <submittedName>
        <fullName evidence="2">Uncharacterized protein</fullName>
    </submittedName>
</protein>
<sequence>MNSEYIKNKDPLQLQQMIIFLKAELAKYKQEVKKYHDSYHYSLAEKLEQENIQLINEKNMLSEELHTLHKEFEKRTNDYEKHIHLHEVQSEKYITSIDTLRKTKTGLWTTNKQLTDVINDLKDGLDTSLYNDRQISSLYNKIAEYKTTIEQLENKLVHLIQESNTQVQSRIEKLDITNQKRIESEKVQQHLLKEIEEKSSIIRRLQSEVSDLQKQNKKIVANKSGNRKKSISTDIGSYDLTNLVAIDAETLLQLDRQIKELLAKSLEYEEKLDAKLILLNTLEHELDQITGEIEAIKMFRVDDRVSKKY</sequence>
<comment type="caution">
    <text evidence="2">The sequence shown here is derived from an EMBL/GenBank/DDBJ whole genome shotgun (WGS) entry which is preliminary data.</text>
</comment>
<feature type="coiled-coil region" evidence="1">
    <location>
        <begin position="18"/>
        <end position="71"/>
    </location>
</feature>
<evidence type="ECO:0000313" key="3">
    <source>
        <dbReference type="Proteomes" id="UP000698173"/>
    </source>
</evidence>
<reference evidence="2" key="1">
    <citation type="journal article" date="2021" name="PeerJ">
        <title>Extensive microbial diversity within the chicken gut microbiome revealed by metagenomics and culture.</title>
        <authorList>
            <person name="Gilroy R."/>
            <person name="Ravi A."/>
            <person name="Getino M."/>
            <person name="Pursley I."/>
            <person name="Horton D.L."/>
            <person name="Alikhan N.F."/>
            <person name="Baker D."/>
            <person name="Gharbi K."/>
            <person name="Hall N."/>
            <person name="Watson M."/>
            <person name="Adriaenssens E.M."/>
            <person name="Foster-Nyarko E."/>
            <person name="Jarju S."/>
            <person name="Secka A."/>
            <person name="Antonio M."/>
            <person name="Oren A."/>
            <person name="Chaudhuri R.R."/>
            <person name="La Ragione R."/>
            <person name="Hildebrand F."/>
            <person name="Pallen M.J."/>
        </authorList>
    </citation>
    <scope>NUCLEOTIDE SEQUENCE</scope>
    <source>
        <strain evidence="2">CHK171-7178</strain>
    </source>
</reference>
<dbReference type="Proteomes" id="UP000698173">
    <property type="component" value="Unassembled WGS sequence"/>
</dbReference>
<evidence type="ECO:0000256" key="1">
    <source>
        <dbReference type="SAM" id="Coils"/>
    </source>
</evidence>
<feature type="coiled-coil region" evidence="1">
    <location>
        <begin position="195"/>
        <end position="222"/>
    </location>
</feature>
<gene>
    <name evidence="2" type="ORF">K8V56_14325</name>
</gene>
<name>A0A921G097_SPOPS</name>
<accession>A0A921G097</accession>
<reference evidence="2" key="2">
    <citation type="submission" date="2021-09" db="EMBL/GenBank/DDBJ databases">
        <authorList>
            <person name="Gilroy R."/>
        </authorList>
    </citation>
    <scope>NUCLEOTIDE SEQUENCE</scope>
    <source>
        <strain evidence="2">CHK171-7178</strain>
    </source>
</reference>
<keyword evidence="1" id="KW-0175">Coiled coil</keyword>
<feature type="coiled-coil region" evidence="1">
    <location>
        <begin position="135"/>
        <end position="162"/>
    </location>
</feature>
<evidence type="ECO:0000313" key="2">
    <source>
        <dbReference type="EMBL" id="HJF32934.1"/>
    </source>
</evidence>
<proteinExistence type="predicted"/>
<dbReference type="AlphaFoldDB" id="A0A921G097"/>
<dbReference type="EMBL" id="DYWT01000227">
    <property type="protein sequence ID" value="HJF32934.1"/>
    <property type="molecule type" value="Genomic_DNA"/>
</dbReference>
<organism evidence="2 3">
    <name type="scientific">Sporosarcina psychrophila</name>
    <name type="common">Bacillus psychrophilus</name>
    <dbReference type="NCBI Taxonomy" id="1476"/>
    <lineage>
        <taxon>Bacteria</taxon>
        <taxon>Bacillati</taxon>
        <taxon>Bacillota</taxon>
        <taxon>Bacilli</taxon>
        <taxon>Bacillales</taxon>
        <taxon>Caryophanaceae</taxon>
        <taxon>Sporosarcina</taxon>
    </lineage>
</organism>